<dbReference type="InterPro" id="IPR016098">
    <property type="entry name" value="CAP/MinC_C"/>
</dbReference>
<reference evidence="8 9" key="1">
    <citation type="journal article" date="2015" name="Plant Cell">
        <title>Oil accumulation by the oleaginous diatom Fistulifera solaris as revealed by the genome and transcriptome.</title>
        <authorList>
            <person name="Tanaka T."/>
            <person name="Maeda Y."/>
            <person name="Veluchamy A."/>
            <person name="Tanaka M."/>
            <person name="Abida H."/>
            <person name="Marechal E."/>
            <person name="Bowler C."/>
            <person name="Muto M."/>
            <person name="Sunaga Y."/>
            <person name="Tanaka M."/>
            <person name="Yoshino T."/>
            <person name="Taniguchi T."/>
            <person name="Fukuda Y."/>
            <person name="Nemoto M."/>
            <person name="Matsumoto M."/>
            <person name="Wong P.S."/>
            <person name="Aburatani S."/>
            <person name="Fujibuchi W."/>
        </authorList>
    </citation>
    <scope>NUCLEOTIDE SEQUENCE [LARGE SCALE GENOMIC DNA]</scope>
    <source>
        <strain evidence="8 9">JPCC DA0580</strain>
    </source>
</reference>
<evidence type="ECO:0000313" key="8">
    <source>
        <dbReference type="EMBL" id="GAX26435.1"/>
    </source>
</evidence>
<dbReference type="InterPro" id="IPR036223">
    <property type="entry name" value="CAP_C_sf"/>
</dbReference>
<dbReference type="PANTHER" id="PTHR16052">
    <property type="entry name" value="TBCC DOMAIN-CONTAINING PROTEIN 1"/>
    <property type="match status" value="1"/>
</dbReference>
<name>A0A1Z5KJY5_FISSO</name>
<dbReference type="PANTHER" id="PTHR16052:SF0">
    <property type="entry name" value="TBCC DOMAIN-CONTAINING PROTEIN 1"/>
    <property type="match status" value="1"/>
</dbReference>
<dbReference type="Proteomes" id="UP000198406">
    <property type="component" value="Unassembled WGS sequence"/>
</dbReference>
<evidence type="ECO:0000259" key="7">
    <source>
        <dbReference type="PROSITE" id="PS51329"/>
    </source>
</evidence>
<keyword evidence="9" id="KW-1185">Reference proteome</keyword>
<dbReference type="InterPro" id="IPR017901">
    <property type="entry name" value="C-CAP_CF_C-like"/>
</dbReference>
<dbReference type="GO" id="GO:0000922">
    <property type="term" value="C:spindle pole"/>
    <property type="evidence" value="ECO:0007669"/>
    <property type="project" value="UniProtKB-SubCell"/>
</dbReference>
<dbReference type="SMART" id="SM00673">
    <property type="entry name" value="CARP"/>
    <property type="match status" value="1"/>
</dbReference>
<dbReference type="PROSITE" id="PS51329">
    <property type="entry name" value="C_CAP_COFACTOR_C"/>
    <property type="match status" value="1"/>
</dbReference>
<sequence>MPATDDTRHFSLTVQPHLGVVVATAVTPSQSLALATALAERQATYTVWITEAWRVLGWAEPTAALVWEMATLYHALYWKQRTSEDKSVYPPVLSCGSTASSVSTHHQRNKQNEKELPVWVLGVFLLLQCGSDCEFVLQHLRHFLIVMALPESADAAWHLAAAEPDPVGASIRLSLDTLERLWFLLQLPRGGSMDEPPRKMGTLLWNALYQSELHLAASLSVEEVEHELRKRIVAPPVHVRNGDEDYKELIYHKVQNKTILWKPTNEPISSGISLNSGELRGERTHDVTITECEHAHIYLLQPLEHATVSNCSNCTIVLGAVAGLLHVVNCDKLSITCAARKIIVRNGCDIQTYLFSPTPPLLVGDHRNCQFAPYNTYYDGFRDDLVTAGLAVLVDSPMTDALQTASNKWKQPIELAKLEVPPIPGSPANAEALENTSMPTPVLLPASDFAVLYVPSRNTDDEDYCRFLSDVLYLSPFRLPVEYERRVLQRVERMKNVQAALKSLGTEQRMQLEDELHQGFREWLVSSGNLRQVLDLVQLEQVR</sequence>
<comment type="subcellular location">
    <subcellularLocation>
        <location evidence="1">Cytoplasm</location>
        <location evidence="1">Cytoskeleton</location>
        <location evidence="1">Microtubule organizing center</location>
        <location evidence="1">Centrosome</location>
    </subcellularLocation>
    <subcellularLocation>
        <location evidence="2">Cytoplasm</location>
        <location evidence="2">Cytoskeleton</location>
        <location evidence="2">Spindle pole</location>
    </subcellularLocation>
</comment>
<comment type="similarity">
    <text evidence="3">Belongs to the TBCC family.</text>
</comment>
<dbReference type="SUPFAM" id="SSF69340">
    <property type="entry name" value="C-terminal domain of adenylylcyclase associated protein"/>
    <property type="match status" value="1"/>
</dbReference>
<keyword evidence="5" id="KW-0963">Cytoplasm</keyword>
<gene>
    <name evidence="8" type="ORF">FisN_37Hh015</name>
</gene>
<proteinExistence type="inferred from homology"/>
<evidence type="ECO:0000256" key="6">
    <source>
        <dbReference type="ARBA" id="ARBA00023212"/>
    </source>
</evidence>
<dbReference type="InterPro" id="IPR039589">
    <property type="entry name" value="TBCC1"/>
</dbReference>
<feature type="domain" description="C-CAP/cofactor C-like" evidence="7">
    <location>
        <begin position="263"/>
        <end position="418"/>
    </location>
</feature>
<dbReference type="InterPro" id="IPR006599">
    <property type="entry name" value="CARP_motif"/>
</dbReference>
<dbReference type="Gene3D" id="2.160.20.70">
    <property type="match status" value="1"/>
</dbReference>
<dbReference type="EMBL" id="BDSP01000245">
    <property type="protein sequence ID" value="GAX26435.1"/>
    <property type="molecule type" value="Genomic_DNA"/>
</dbReference>
<dbReference type="InParanoid" id="A0A1Z5KJY5"/>
<organism evidence="8 9">
    <name type="scientific">Fistulifera solaris</name>
    <name type="common">Oleaginous diatom</name>
    <dbReference type="NCBI Taxonomy" id="1519565"/>
    <lineage>
        <taxon>Eukaryota</taxon>
        <taxon>Sar</taxon>
        <taxon>Stramenopiles</taxon>
        <taxon>Ochrophyta</taxon>
        <taxon>Bacillariophyta</taxon>
        <taxon>Bacillariophyceae</taxon>
        <taxon>Bacillariophycidae</taxon>
        <taxon>Naviculales</taxon>
        <taxon>Naviculaceae</taxon>
        <taxon>Fistulifera</taxon>
    </lineage>
</organism>
<dbReference type="Pfam" id="PF07986">
    <property type="entry name" value="TBCC"/>
    <property type="match status" value="1"/>
</dbReference>
<evidence type="ECO:0000256" key="5">
    <source>
        <dbReference type="ARBA" id="ARBA00022490"/>
    </source>
</evidence>
<evidence type="ECO:0000256" key="4">
    <source>
        <dbReference type="ARBA" id="ARBA00017559"/>
    </source>
</evidence>
<dbReference type="GO" id="GO:0005813">
    <property type="term" value="C:centrosome"/>
    <property type="evidence" value="ECO:0007669"/>
    <property type="project" value="UniProtKB-SubCell"/>
</dbReference>
<comment type="caution">
    <text evidence="8">The sequence shown here is derived from an EMBL/GenBank/DDBJ whole genome shotgun (WGS) entry which is preliminary data.</text>
</comment>
<dbReference type="AlphaFoldDB" id="A0A1Z5KJY5"/>
<dbReference type="InterPro" id="IPR012945">
    <property type="entry name" value="Tubulin-bd_cofactor_C_dom"/>
</dbReference>
<accession>A0A1Z5KJY5</accession>
<protein>
    <recommendedName>
        <fullName evidence="4">TBCC domain-containing protein 1</fullName>
    </recommendedName>
</protein>
<dbReference type="OrthoDB" id="427777at2759"/>
<evidence type="ECO:0000256" key="2">
    <source>
        <dbReference type="ARBA" id="ARBA00004647"/>
    </source>
</evidence>
<evidence type="ECO:0000256" key="1">
    <source>
        <dbReference type="ARBA" id="ARBA00004300"/>
    </source>
</evidence>
<keyword evidence="6" id="KW-0206">Cytoskeleton</keyword>
<evidence type="ECO:0000313" key="9">
    <source>
        <dbReference type="Proteomes" id="UP000198406"/>
    </source>
</evidence>
<evidence type="ECO:0000256" key="3">
    <source>
        <dbReference type="ARBA" id="ARBA00008848"/>
    </source>
</evidence>